<dbReference type="Proteomes" id="UP000800096">
    <property type="component" value="Unassembled WGS sequence"/>
</dbReference>
<dbReference type="InterPro" id="IPR042099">
    <property type="entry name" value="ANL_N_sf"/>
</dbReference>
<dbReference type="Gene3D" id="3.30.300.30">
    <property type="match status" value="1"/>
</dbReference>
<comment type="similarity">
    <text evidence="1">Belongs to the ATP-dependent AMP-binding enzyme family.</text>
</comment>
<protein>
    <recommendedName>
        <fullName evidence="7">4-coumarate-CoA ligase-like protein</fullName>
    </recommendedName>
</protein>
<dbReference type="InterPro" id="IPR000873">
    <property type="entry name" value="AMP-dep_synth/lig_dom"/>
</dbReference>
<reference evidence="5" key="1">
    <citation type="journal article" date="2020" name="Stud. Mycol.">
        <title>101 Dothideomycetes genomes: a test case for predicting lifestyles and emergence of pathogens.</title>
        <authorList>
            <person name="Haridas S."/>
            <person name="Albert R."/>
            <person name="Binder M."/>
            <person name="Bloem J."/>
            <person name="Labutti K."/>
            <person name="Salamov A."/>
            <person name="Andreopoulos B."/>
            <person name="Baker S."/>
            <person name="Barry K."/>
            <person name="Bills G."/>
            <person name="Bluhm B."/>
            <person name="Cannon C."/>
            <person name="Castanera R."/>
            <person name="Culley D."/>
            <person name="Daum C."/>
            <person name="Ezra D."/>
            <person name="Gonzalez J."/>
            <person name="Henrissat B."/>
            <person name="Kuo A."/>
            <person name="Liang C."/>
            <person name="Lipzen A."/>
            <person name="Lutzoni F."/>
            <person name="Magnuson J."/>
            <person name="Mondo S."/>
            <person name="Nolan M."/>
            <person name="Ohm R."/>
            <person name="Pangilinan J."/>
            <person name="Park H.-J."/>
            <person name="Ramirez L."/>
            <person name="Alfaro M."/>
            <person name="Sun H."/>
            <person name="Tritt A."/>
            <person name="Yoshinaga Y."/>
            <person name="Zwiers L.-H."/>
            <person name="Turgeon B."/>
            <person name="Goodwin S."/>
            <person name="Spatafora J."/>
            <person name="Crous P."/>
            <person name="Grigoriev I."/>
        </authorList>
    </citation>
    <scope>NUCLEOTIDE SEQUENCE</scope>
    <source>
        <strain evidence="5">HMLAC05119</strain>
    </source>
</reference>
<dbReference type="Pfam" id="PF00501">
    <property type="entry name" value="AMP-binding"/>
    <property type="match status" value="1"/>
</dbReference>
<dbReference type="InterPro" id="IPR020845">
    <property type="entry name" value="AMP-binding_CS"/>
</dbReference>
<keyword evidence="2" id="KW-0436">Ligase</keyword>
<name>A0A6A5QMM4_AMPQU</name>
<dbReference type="PROSITE" id="PS00455">
    <property type="entry name" value="AMP_BINDING"/>
    <property type="match status" value="1"/>
</dbReference>
<proteinExistence type="inferred from homology"/>
<dbReference type="PANTHER" id="PTHR24096">
    <property type="entry name" value="LONG-CHAIN-FATTY-ACID--COA LIGASE"/>
    <property type="match status" value="1"/>
</dbReference>
<dbReference type="AlphaFoldDB" id="A0A6A5QMM4"/>
<dbReference type="Pfam" id="PF13193">
    <property type="entry name" value="AMP-binding_C"/>
    <property type="match status" value="1"/>
</dbReference>
<dbReference type="EMBL" id="ML979135">
    <property type="protein sequence ID" value="KAF1916040.1"/>
    <property type="molecule type" value="Genomic_DNA"/>
</dbReference>
<evidence type="ECO:0000259" key="4">
    <source>
        <dbReference type="Pfam" id="PF13193"/>
    </source>
</evidence>
<sequence length="551" mass="61866">MPTKSPFPDVEIPDTDLWGLMFDRKDRDFPDNKVIYRAVDSERKYTFADTKTLAKLFGQGLRNLWDWQKDEVLALYTPNDIDIAPVIYGTFFAGGIVTPANPGYSADELAYQLHNSGAHALVTTKQYLNTALEAARKVGIPNDRVILLGVEKDESHRVKHWSNIRTTSGALRYRRRRAKPEDLAFLAFSSGTTGLPKGVMLTHRNIVADLLLVQNAVGNWYTSENDKFLGVLPFFHIYGLTGLVHQTLHRGIEIVVMPAFDIETFLKTIQEHGITFVYVAPPVIVRLSRDKMVDKFDLSSIKMITSGAAPLTKELVDAVHKRLKIKINQAYGLSETSPMTHTQPWDEWYSSVGSVGKMFPNMLAKYMSAEGKELGPGEVGELWLSGPNIFKGYWKNEAATKDSLTQDGFFKTGDIGFQDEQHNFYITDRVKELIKYKGFQVPPAELEGKLLENELVDDVAVIGVNDEEQHTEVPRAYIVAAQDKFPKAGESEAQSIVNWLSNKVANHKRLRGGIVFIDEIPKSASGKILRRVLKQRSKEDTPLGLTPRAKL</sequence>
<evidence type="ECO:0000259" key="3">
    <source>
        <dbReference type="Pfam" id="PF00501"/>
    </source>
</evidence>
<evidence type="ECO:0000256" key="1">
    <source>
        <dbReference type="ARBA" id="ARBA00006432"/>
    </source>
</evidence>
<dbReference type="SUPFAM" id="SSF56801">
    <property type="entry name" value="Acetyl-CoA synthetase-like"/>
    <property type="match status" value="1"/>
</dbReference>
<accession>A0A6A5QMM4</accession>
<dbReference type="OrthoDB" id="6509636at2759"/>
<dbReference type="CDD" id="cd05911">
    <property type="entry name" value="Firefly_Luc_like"/>
    <property type="match status" value="1"/>
</dbReference>
<evidence type="ECO:0008006" key="7">
    <source>
        <dbReference type="Google" id="ProtNLM"/>
    </source>
</evidence>
<dbReference type="Gene3D" id="3.40.50.12780">
    <property type="entry name" value="N-terminal domain of ligase-like"/>
    <property type="match status" value="1"/>
</dbReference>
<dbReference type="GO" id="GO:0016405">
    <property type="term" value="F:CoA-ligase activity"/>
    <property type="evidence" value="ECO:0007669"/>
    <property type="project" value="TreeGrafter"/>
</dbReference>
<dbReference type="InterPro" id="IPR025110">
    <property type="entry name" value="AMP-bd_C"/>
</dbReference>
<keyword evidence="6" id="KW-1185">Reference proteome</keyword>
<feature type="domain" description="AMP-binding enzyme C-terminal" evidence="4">
    <location>
        <begin position="445"/>
        <end position="527"/>
    </location>
</feature>
<dbReference type="PANTHER" id="PTHR24096:SF149">
    <property type="entry name" value="AMP-BINDING DOMAIN-CONTAINING PROTEIN-RELATED"/>
    <property type="match status" value="1"/>
</dbReference>
<gene>
    <name evidence="5" type="ORF">BDU57DRAFT_450461</name>
</gene>
<evidence type="ECO:0000313" key="5">
    <source>
        <dbReference type="EMBL" id="KAF1916040.1"/>
    </source>
</evidence>
<evidence type="ECO:0000313" key="6">
    <source>
        <dbReference type="Proteomes" id="UP000800096"/>
    </source>
</evidence>
<evidence type="ECO:0000256" key="2">
    <source>
        <dbReference type="ARBA" id="ARBA00022598"/>
    </source>
</evidence>
<dbReference type="InterPro" id="IPR045851">
    <property type="entry name" value="AMP-bd_C_sf"/>
</dbReference>
<feature type="domain" description="AMP-dependent synthetase/ligase" evidence="3">
    <location>
        <begin position="22"/>
        <end position="394"/>
    </location>
</feature>
<organism evidence="5 6">
    <name type="scientific">Ampelomyces quisqualis</name>
    <name type="common">Powdery mildew agent</name>
    <dbReference type="NCBI Taxonomy" id="50730"/>
    <lineage>
        <taxon>Eukaryota</taxon>
        <taxon>Fungi</taxon>
        <taxon>Dikarya</taxon>
        <taxon>Ascomycota</taxon>
        <taxon>Pezizomycotina</taxon>
        <taxon>Dothideomycetes</taxon>
        <taxon>Pleosporomycetidae</taxon>
        <taxon>Pleosporales</taxon>
        <taxon>Pleosporineae</taxon>
        <taxon>Phaeosphaeriaceae</taxon>
        <taxon>Ampelomyces</taxon>
    </lineage>
</organism>